<name>A0A9P5NLL4_GYMJU</name>
<protein>
    <submittedName>
        <fullName evidence="1">Uncharacterized protein</fullName>
    </submittedName>
</protein>
<comment type="caution">
    <text evidence="1">The sequence shown here is derived from an EMBL/GenBank/DDBJ whole genome shotgun (WGS) entry which is preliminary data.</text>
</comment>
<evidence type="ECO:0000313" key="2">
    <source>
        <dbReference type="Proteomes" id="UP000724874"/>
    </source>
</evidence>
<gene>
    <name evidence="1" type="ORF">CPB84DRAFT_1202766</name>
</gene>
<keyword evidence="2" id="KW-1185">Reference proteome</keyword>
<dbReference type="AlphaFoldDB" id="A0A9P5NLL4"/>
<dbReference type="EMBL" id="JADNYJ010000058">
    <property type="protein sequence ID" value="KAF8896875.1"/>
    <property type="molecule type" value="Genomic_DNA"/>
</dbReference>
<reference evidence="1" key="1">
    <citation type="submission" date="2020-11" db="EMBL/GenBank/DDBJ databases">
        <authorList>
            <consortium name="DOE Joint Genome Institute"/>
            <person name="Ahrendt S."/>
            <person name="Riley R."/>
            <person name="Andreopoulos W."/>
            <person name="LaButti K."/>
            <person name="Pangilinan J."/>
            <person name="Ruiz-duenas F.J."/>
            <person name="Barrasa J.M."/>
            <person name="Sanchez-Garcia M."/>
            <person name="Camarero S."/>
            <person name="Miyauchi S."/>
            <person name="Serrano A."/>
            <person name="Linde D."/>
            <person name="Babiker R."/>
            <person name="Drula E."/>
            <person name="Ayuso-Fernandez I."/>
            <person name="Pacheco R."/>
            <person name="Padilla G."/>
            <person name="Ferreira P."/>
            <person name="Barriuso J."/>
            <person name="Kellner H."/>
            <person name="Castanera R."/>
            <person name="Alfaro M."/>
            <person name="Ramirez L."/>
            <person name="Pisabarro A.G."/>
            <person name="Kuo A."/>
            <person name="Tritt A."/>
            <person name="Lipzen A."/>
            <person name="He G."/>
            <person name="Yan M."/>
            <person name="Ng V."/>
            <person name="Cullen D."/>
            <person name="Martin F."/>
            <person name="Rosso M.-N."/>
            <person name="Henrissat B."/>
            <person name="Hibbett D."/>
            <person name="Martinez A.T."/>
            <person name="Grigoriev I.V."/>
        </authorList>
    </citation>
    <scope>NUCLEOTIDE SEQUENCE</scope>
    <source>
        <strain evidence="1">AH 44721</strain>
    </source>
</reference>
<evidence type="ECO:0000313" key="1">
    <source>
        <dbReference type="EMBL" id="KAF8896875.1"/>
    </source>
</evidence>
<dbReference type="Proteomes" id="UP000724874">
    <property type="component" value="Unassembled WGS sequence"/>
</dbReference>
<organism evidence="1 2">
    <name type="scientific">Gymnopilus junonius</name>
    <name type="common">Spectacular rustgill mushroom</name>
    <name type="synonym">Gymnopilus spectabilis subsp. junonius</name>
    <dbReference type="NCBI Taxonomy" id="109634"/>
    <lineage>
        <taxon>Eukaryota</taxon>
        <taxon>Fungi</taxon>
        <taxon>Dikarya</taxon>
        <taxon>Basidiomycota</taxon>
        <taxon>Agaricomycotina</taxon>
        <taxon>Agaricomycetes</taxon>
        <taxon>Agaricomycetidae</taxon>
        <taxon>Agaricales</taxon>
        <taxon>Agaricineae</taxon>
        <taxon>Hymenogastraceae</taxon>
        <taxon>Gymnopilus</taxon>
    </lineage>
</organism>
<proteinExistence type="predicted"/>
<accession>A0A9P5NLL4</accession>
<sequence>MYIHSRYFHETWTLGGIIIDRIKNHDMVLTYYVTPNHPTALPPCLTRTLHSSDHISTYIFQPYHTTQDWRDYSLNSHGFRDPFKMWLGCTIPTIVLLTSFNRLKIWPQ</sequence>